<reference evidence="2" key="2">
    <citation type="submission" date="2020-05" db="UniProtKB">
        <authorList>
            <consortium name="EnsemblMetazoa"/>
        </authorList>
    </citation>
    <scope>IDENTIFICATION</scope>
    <source>
        <strain evidence="2">IAEA</strain>
    </source>
</reference>
<proteinExistence type="predicted"/>
<dbReference type="Proteomes" id="UP000092445">
    <property type="component" value="Unassembled WGS sequence"/>
</dbReference>
<evidence type="ECO:0000313" key="2">
    <source>
        <dbReference type="EnsemblMetazoa" id="GPAI043515-PA"/>
    </source>
</evidence>
<name>A0A1B0AEW6_GLOPL</name>
<evidence type="ECO:0000313" key="3">
    <source>
        <dbReference type="Proteomes" id="UP000092445"/>
    </source>
</evidence>
<organism evidence="2 3">
    <name type="scientific">Glossina pallidipes</name>
    <name type="common">Tsetse fly</name>
    <dbReference type="NCBI Taxonomy" id="7398"/>
    <lineage>
        <taxon>Eukaryota</taxon>
        <taxon>Metazoa</taxon>
        <taxon>Ecdysozoa</taxon>
        <taxon>Arthropoda</taxon>
        <taxon>Hexapoda</taxon>
        <taxon>Insecta</taxon>
        <taxon>Pterygota</taxon>
        <taxon>Neoptera</taxon>
        <taxon>Endopterygota</taxon>
        <taxon>Diptera</taxon>
        <taxon>Brachycera</taxon>
        <taxon>Muscomorpha</taxon>
        <taxon>Hippoboscoidea</taxon>
        <taxon>Glossinidae</taxon>
        <taxon>Glossina</taxon>
    </lineage>
</organism>
<dbReference type="AlphaFoldDB" id="A0A1B0AEW6"/>
<sequence length="133" mass="15156">MNTNRRQIDNGSRVNVVYAIVNCRHMCPTYNDNNNAESNKNRNKKNSNRSSSPKRHPNETAVIAIYRCDVITAAVALVREWLFSIVDSRLAHLPKVEIYLTVVLNSASQNDFILSGHNPLSCPKLLQRIMFRC</sequence>
<dbReference type="VEuPathDB" id="VectorBase:GPAI043515"/>
<reference evidence="3" key="1">
    <citation type="submission" date="2014-03" db="EMBL/GenBank/DDBJ databases">
        <authorList>
            <person name="Aksoy S."/>
            <person name="Warren W."/>
            <person name="Wilson R.K."/>
        </authorList>
    </citation>
    <scope>NUCLEOTIDE SEQUENCE [LARGE SCALE GENOMIC DNA]</scope>
    <source>
        <strain evidence="3">IAEA</strain>
    </source>
</reference>
<accession>A0A1B0AEW6</accession>
<protein>
    <submittedName>
        <fullName evidence="2">Uncharacterized protein</fullName>
    </submittedName>
</protein>
<feature type="compositionally biased region" description="Basic residues" evidence="1">
    <location>
        <begin position="41"/>
        <end position="55"/>
    </location>
</feature>
<evidence type="ECO:0000256" key="1">
    <source>
        <dbReference type="SAM" id="MobiDB-lite"/>
    </source>
</evidence>
<dbReference type="EnsemblMetazoa" id="GPAI043515-RA">
    <property type="protein sequence ID" value="GPAI043515-PA"/>
    <property type="gene ID" value="GPAI043515"/>
</dbReference>
<keyword evidence="3" id="KW-1185">Reference proteome</keyword>
<feature type="region of interest" description="Disordered" evidence="1">
    <location>
        <begin position="31"/>
        <end position="56"/>
    </location>
</feature>